<dbReference type="AlphaFoldDB" id="A0A9E7EHG3"/>
<feature type="region of interest" description="Disordered" evidence="1">
    <location>
        <begin position="17"/>
        <end position="40"/>
    </location>
</feature>
<proteinExistence type="predicted"/>
<reference evidence="2" key="1">
    <citation type="submission" date="2022-05" db="EMBL/GenBank/DDBJ databases">
        <title>The Musa troglodytarum L. genome provides insights into the mechanism of non-climacteric behaviour and enrichment of carotenoids.</title>
        <authorList>
            <person name="Wang J."/>
        </authorList>
    </citation>
    <scope>NUCLEOTIDE SEQUENCE</scope>
    <source>
        <tissue evidence="2">Leaf</tissue>
    </source>
</reference>
<keyword evidence="3" id="KW-1185">Reference proteome</keyword>
<name>A0A9E7EHG3_9LILI</name>
<evidence type="ECO:0000313" key="2">
    <source>
        <dbReference type="EMBL" id="URD76957.1"/>
    </source>
</evidence>
<accession>A0A9E7EHG3</accession>
<sequence length="79" mass="8786">MNVRSPKFPVSCLLRSRPWSGSGDVGILPSSPRPSDPLQRRFPSVSRSLLAEAFALNSLSFRRSRLYLDPPVSPTESEE</sequence>
<evidence type="ECO:0000313" key="3">
    <source>
        <dbReference type="Proteomes" id="UP001055439"/>
    </source>
</evidence>
<dbReference type="Proteomes" id="UP001055439">
    <property type="component" value="Chromosome 1"/>
</dbReference>
<evidence type="ECO:0000256" key="1">
    <source>
        <dbReference type="SAM" id="MobiDB-lite"/>
    </source>
</evidence>
<protein>
    <submittedName>
        <fullName evidence="2">Uncharacterized protein</fullName>
    </submittedName>
</protein>
<gene>
    <name evidence="2" type="ORF">MUK42_37120</name>
</gene>
<organism evidence="2 3">
    <name type="scientific">Musa troglodytarum</name>
    <name type="common">fe'i banana</name>
    <dbReference type="NCBI Taxonomy" id="320322"/>
    <lineage>
        <taxon>Eukaryota</taxon>
        <taxon>Viridiplantae</taxon>
        <taxon>Streptophyta</taxon>
        <taxon>Embryophyta</taxon>
        <taxon>Tracheophyta</taxon>
        <taxon>Spermatophyta</taxon>
        <taxon>Magnoliopsida</taxon>
        <taxon>Liliopsida</taxon>
        <taxon>Zingiberales</taxon>
        <taxon>Musaceae</taxon>
        <taxon>Musa</taxon>
    </lineage>
</organism>
<dbReference type="EMBL" id="CP097502">
    <property type="protein sequence ID" value="URD76957.1"/>
    <property type="molecule type" value="Genomic_DNA"/>
</dbReference>